<dbReference type="eggNOG" id="COG0375">
    <property type="taxonomic scope" value="Bacteria"/>
</dbReference>
<evidence type="ECO:0000313" key="7">
    <source>
        <dbReference type="Proteomes" id="UP000005868"/>
    </source>
</evidence>
<dbReference type="PROSITE" id="PS01249">
    <property type="entry name" value="HYPA"/>
    <property type="match status" value="1"/>
</dbReference>
<feature type="binding site" evidence="5">
    <location>
        <position position="90"/>
    </location>
    <ligand>
        <name>Zn(2+)</name>
        <dbReference type="ChEBI" id="CHEBI:29105"/>
    </ligand>
</feature>
<organism evidence="6 7">
    <name type="scientific">Thermovirga lienii (strain ATCC BAA-1197 / DSM 17291 / Cas60314)</name>
    <dbReference type="NCBI Taxonomy" id="580340"/>
    <lineage>
        <taxon>Bacteria</taxon>
        <taxon>Thermotogati</taxon>
        <taxon>Synergistota</taxon>
        <taxon>Synergistia</taxon>
        <taxon>Synergistales</taxon>
        <taxon>Thermovirgaceae</taxon>
        <taxon>Thermovirga</taxon>
    </lineage>
</organism>
<reference evidence="7" key="1">
    <citation type="submission" date="2011-10" db="EMBL/GenBank/DDBJ databases">
        <title>The complete genome of chromosome of Thermovirga lienii DSM 17291.</title>
        <authorList>
            <consortium name="US DOE Joint Genome Institute (JGI-PGF)"/>
            <person name="Lucas S."/>
            <person name="Copeland A."/>
            <person name="Lapidus A."/>
            <person name="Glavina del Rio T."/>
            <person name="Dalin E."/>
            <person name="Tice H."/>
            <person name="Bruce D."/>
            <person name="Goodwin L."/>
            <person name="Pitluck S."/>
            <person name="Peters L."/>
            <person name="Mikhailova N."/>
            <person name="Saunders E."/>
            <person name="Kyrpides N."/>
            <person name="Mavromatis K."/>
            <person name="Ivanova N."/>
            <person name="Last F.I."/>
            <person name="Brettin T."/>
            <person name="Detter J.C."/>
            <person name="Han C."/>
            <person name="Larimer F."/>
            <person name="Land M."/>
            <person name="Hauser L."/>
            <person name="Markowitz V."/>
            <person name="Cheng J.-F."/>
            <person name="Hugenholtz P."/>
            <person name="Woyke T."/>
            <person name="Wu D."/>
            <person name="Spring S."/>
            <person name="Schroeder M."/>
            <person name="Brambilla E.-M."/>
            <person name="Klenk H.-P."/>
            <person name="Eisen J.A."/>
        </authorList>
    </citation>
    <scope>NUCLEOTIDE SEQUENCE [LARGE SCALE GENOMIC DNA]</scope>
    <source>
        <strain evidence="7">ATCC BAA-1197 / DSM 17291 / Cas60314</strain>
    </source>
</reference>
<dbReference type="GO" id="GO:0016151">
    <property type="term" value="F:nickel cation binding"/>
    <property type="evidence" value="ECO:0007669"/>
    <property type="project" value="UniProtKB-UniRule"/>
</dbReference>
<dbReference type="PANTHER" id="PTHR34535:SF3">
    <property type="entry name" value="HYDROGENASE MATURATION FACTOR HYPA"/>
    <property type="match status" value="1"/>
</dbReference>
<comment type="similarity">
    <text evidence="1 5">Belongs to the HypA/HybF family.</text>
</comment>
<reference evidence="6 7" key="2">
    <citation type="journal article" date="2012" name="Stand. Genomic Sci.">
        <title>Genome sequence of the moderately thermophilic, amino-acid-degrading and sulfur-reducing bacterium Thermovirga lienii type strain (Cas60314(T)).</title>
        <authorList>
            <person name="Goker M."/>
            <person name="Saunders E."/>
            <person name="Lapidus A."/>
            <person name="Nolan M."/>
            <person name="Lucas S."/>
            <person name="Hammon N."/>
            <person name="Deshpande S."/>
            <person name="Cheng J.F."/>
            <person name="Han C."/>
            <person name="Tapia R."/>
            <person name="Goodwin L.A."/>
            <person name="Pitluck S."/>
            <person name="Liolios K."/>
            <person name="Mavromatis K."/>
            <person name="Pagani I."/>
            <person name="Ivanova N."/>
            <person name="Mikhailova N."/>
            <person name="Pati A."/>
            <person name="Chen A."/>
            <person name="Palaniappan K."/>
            <person name="Land M."/>
            <person name="Chang Y.J."/>
            <person name="Jeffries C.D."/>
            <person name="Brambilla E.M."/>
            <person name="Rohde M."/>
            <person name="Spring S."/>
            <person name="Detter J.C."/>
            <person name="Woyke T."/>
            <person name="Bristow J."/>
            <person name="Eisen J.A."/>
            <person name="Markowitz V."/>
            <person name="Hugenholtz P."/>
            <person name="Kyrpides N.C."/>
            <person name="Klenk H.P."/>
        </authorList>
    </citation>
    <scope>NUCLEOTIDE SEQUENCE [LARGE SCALE GENOMIC DNA]</scope>
    <source>
        <strain evidence="7">ATCC BAA-1197 / DSM 17291 / Cas60314</strain>
    </source>
</reference>
<evidence type="ECO:0000313" key="6">
    <source>
        <dbReference type="EMBL" id="AER66907.1"/>
    </source>
</evidence>
<gene>
    <name evidence="5" type="primary">hypA</name>
    <name evidence="6" type="ordered locus">Tlie_1176</name>
</gene>
<dbReference type="NCBIfam" id="TIGR00100">
    <property type="entry name" value="hypA"/>
    <property type="match status" value="1"/>
</dbReference>
<keyword evidence="3 5" id="KW-0479">Metal-binding</keyword>
<dbReference type="OrthoDB" id="9800361at2"/>
<dbReference type="EMBL" id="CP003096">
    <property type="protein sequence ID" value="AER66907.1"/>
    <property type="molecule type" value="Genomic_DNA"/>
</dbReference>
<dbReference type="InterPro" id="IPR020538">
    <property type="entry name" value="Hydgase_Ni_incorp_HypA/HybF_CS"/>
</dbReference>
<evidence type="ECO:0000256" key="1">
    <source>
        <dbReference type="ARBA" id="ARBA00010748"/>
    </source>
</evidence>
<dbReference type="STRING" id="580340.Tlie_1176"/>
<dbReference type="Gene3D" id="3.30.2320.80">
    <property type="match status" value="1"/>
</dbReference>
<keyword evidence="4 5" id="KW-0862">Zinc</keyword>
<keyword evidence="2 5" id="KW-0533">Nickel</keyword>
<dbReference type="KEGG" id="tli:Tlie_1176"/>
<evidence type="ECO:0000256" key="2">
    <source>
        <dbReference type="ARBA" id="ARBA00022596"/>
    </source>
</evidence>
<dbReference type="PANTHER" id="PTHR34535">
    <property type="entry name" value="HYDROGENASE MATURATION FACTOR HYPA"/>
    <property type="match status" value="1"/>
</dbReference>
<dbReference type="GO" id="GO:0008270">
    <property type="term" value="F:zinc ion binding"/>
    <property type="evidence" value="ECO:0007669"/>
    <property type="project" value="UniProtKB-UniRule"/>
</dbReference>
<dbReference type="InterPro" id="IPR000688">
    <property type="entry name" value="HypA/HybF"/>
</dbReference>
<protein>
    <recommendedName>
        <fullName evidence="5">Hydrogenase maturation factor HypA</fullName>
    </recommendedName>
</protein>
<accession>G7V5C4</accession>
<name>G7V5C4_THELD</name>
<evidence type="ECO:0000256" key="3">
    <source>
        <dbReference type="ARBA" id="ARBA00022723"/>
    </source>
</evidence>
<keyword evidence="7" id="KW-1185">Reference proteome</keyword>
<dbReference type="PIRSF" id="PIRSF004761">
    <property type="entry name" value="Hydrgn_mat_HypA"/>
    <property type="match status" value="1"/>
</dbReference>
<evidence type="ECO:0000256" key="4">
    <source>
        <dbReference type="ARBA" id="ARBA00022833"/>
    </source>
</evidence>
<feature type="binding site" evidence="5">
    <location>
        <position position="73"/>
    </location>
    <ligand>
        <name>Zn(2+)</name>
        <dbReference type="ChEBI" id="CHEBI:29105"/>
    </ligand>
</feature>
<comment type="function">
    <text evidence="5">Involved in the maturation of [NiFe] hydrogenases. Required for nickel insertion into the metal center of the hydrogenase.</text>
</comment>
<dbReference type="GO" id="GO:0051604">
    <property type="term" value="P:protein maturation"/>
    <property type="evidence" value="ECO:0007669"/>
    <property type="project" value="InterPro"/>
</dbReference>
<dbReference type="AlphaFoldDB" id="G7V5C4"/>
<dbReference type="HOGENOM" id="CLU_126929_3_0_0"/>
<evidence type="ECO:0000256" key="5">
    <source>
        <dbReference type="HAMAP-Rule" id="MF_00213"/>
    </source>
</evidence>
<sequence>MHELSLIEALIEELDNQSKSNEWGKILKVNLKVGAMRQVIPEVMVFAFQVATEGTFLDGAKLELDVVPIRWKCRTCGKEWSEEKATTGLCEECGSVDVELLNGMELEIESLEVEDINVTEN</sequence>
<dbReference type="Proteomes" id="UP000005868">
    <property type="component" value="Chromosome"/>
</dbReference>
<dbReference type="HAMAP" id="MF_00213">
    <property type="entry name" value="HypA_HybF"/>
    <property type="match status" value="1"/>
</dbReference>
<feature type="binding site" evidence="5">
    <location>
        <position position="93"/>
    </location>
    <ligand>
        <name>Zn(2+)</name>
        <dbReference type="ChEBI" id="CHEBI:29105"/>
    </ligand>
</feature>
<proteinExistence type="inferred from homology"/>
<feature type="binding site" evidence="5">
    <location>
        <position position="76"/>
    </location>
    <ligand>
        <name>Zn(2+)</name>
        <dbReference type="ChEBI" id="CHEBI:29105"/>
    </ligand>
</feature>
<dbReference type="Pfam" id="PF01155">
    <property type="entry name" value="HypA"/>
    <property type="match status" value="1"/>
</dbReference>
<feature type="binding site" evidence="5">
    <location>
        <position position="2"/>
    </location>
    <ligand>
        <name>Ni(2+)</name>
        <dbReference type="ChEBI" id="CHEBI:49786"/>
    </ligand>
</feature>